<dbReference type="PANTHER" id="PTHR13375">
    <property type="entry name" value="FMS INTERACTING PROTEIN"/>
    <property type="match status" value="1"/>
</dbReference>
<dbReference type="STRING" id="372326.A0A1V4JSN8"/>
<dbReference type="GO" id="GO:0000445">
    <property type="term" value="C:THO complex part of transcription export complex"/>
    <property type="evidence" value="ECO:0007669"/>
    <property type="project" value="TreeGrafter"/>
</dbReference>
<dbReference type="Proteomes" id="UP000190648">
    <property type="component" value="Unassembled WGS sequence"/>
</dbReference>
<dbReference type="InterPro" id="IPR019163">
    <property type="entry name" value="THO_Thoc5"/>
</dbReference>
<dbReference type="GO" id="GO:0005759">
    <property type="term" value="C:mitochondrial matrix"/>
    <property type="evidence" value="ECO:0007669"/>
    <property type="project" value="UniProtKB-SubCell"/>
</dbReference>
<evidence type="ECO:0000256" key="2">
    <source>
        <dbReference type="ARBA" id="ARBA00004305"/>
    </source>
</evidence>
<comment type="similarity">
    <text evidence="4">Belongs to the THOC5 family.</text>
</comment>
<dbReference type="GO" id="GO:0000423">
    <property type="term" value="P:mitophagy"/>
    <property type="evidence" value="ECO:0007669"/>
    <property type="project" value="UniProtKB-ARBA"/>
</dbReference>
<dbReference type="GO" id="GO:0006406">
    <property type="term" value="P:mRNA export from nucleus"/>
    <property type="evidence" value="ECO:0007669"/>
    <property type="project" value="TreeGrafter"/>
</dbReference>
<protein>
    <submittedName>
        <fullName evidence="11">THO complex subunit 5-like protein</fullName>
    </submittedName>
</protein>
<evidence type="ECO:0000256" key="3">
    <source>
        <dbReference type="ARBA" id="ARBA00005291"/>
    </source>
</evidence>
<evidence type="ECO:0000313" key="12">
    <source>
        <dbReference type="Proteomes" id="UP000190648"/>
    </source>
</evidence>
<keyword evidence="7" id="KW-0496">Mitochondrion</keyword>
<keyword evidence="12" id="KW-1185">Reference proteome</keyword>
<keyword evidence="5" id="KW-0809">Transit peptide</keyword>
<evidence type="ECO:0000256" key="1">
    <source>
        <dbReference type="ARBA" id="ARBA00004123"/>
    </source>
</evidence>
<name>A0A1V4JSN8_PATFA</name>
<feature type="compositionally biased region" description="Acidic residues" evidence="9">
    <location>
        <begin position="615"/>
        <end position="628"/>
    </location>
</feature>
<dbReference type="SUPFAM" id="SSF54909">
    <property type="entry name" value="Dimeric alpha+beta barrel"/>
    <property type="match status" value="2"/>
</dbReference>
<evidence type="ECO:0000256" key="9">
    <source>
        <dbReference type="SAM" id="MobiDB-lite"/>
    </source>
</evidence>
<reference evidence="11 12" key="1">
    <citation type="submission" date="2016-02" db="EMBL/GenBank/DDBJ databases">
        <title>Band-tailed pigeon sequencing and assembly.</title>
        <authorList>
            <person name="Soares A.E."/>
            <person name="Novak B.J."/>
            <person name="Rice E.S."/>
            <person name="O'Connell B."/>
            <person name="Chang D."/>
            <person name="Weber S."/>
            <person name="Shapiro B."/>
        </authorList>
    </citation>
    <scope>NUCLEOTIDE SEQUENCE [LARGE SCALE GENOMIC DNA]</scope>
    <source>
        <strain evidence="11">BTP2013</strain>
        <tissue evidence="11">Blood</tissue>
    </source>
</reference>
<dbReference type="Pfam" id="PF07978">
    <property type="entry name" value="NIPSNAP"/>
    <property type="match status" value="1"/>
</dbReference>
<feature type="region of interest" description="Disordered" evidence="9">
    <location>
        <begin position="608"/>
        <end position="638"/>
    </location>
</feature>
<dbReference type="AlphaFoldDB" id="A0A1V4JSN8"/>
<dbReference type="FunFam" id="3.30.70.100:FF:000007">
    <property type="entry name" value="protein NipSnap homolog 2"/>
    <property type="match status" value="1"/>
</dbReference>
<sequence>MAVARNGGRAALRWLRGGTPGGARGYSRDAEGSWFRSLFVHKVDPRKDAHSNLLSKKETSNLYKIQFHNVKPECLDAYNSLTEQVLPKLHSDADYPCDLVGNWNTWYGEQDQAVHLWRFSGGYPALMDCMNKLKQNKEYLEFRKERSRMLLSRRNQLLLEFSFWNEPLPRQGPNIYELRTYKLKPGTMIEWGNNWARAIKYRQENQEAVGGFFSQIGELYVVHHLWAYRDLQSRAETRNAAWSKRGWDENVYYTMPLIRTMESRIMIPLKISPLQERLQRLPFCSAFVDSLASLPGGAEAGGASLPGSAMSSESSKKRKPKVIRTDGGPQEAKRGRSDGDQDVRYYSEECEVDLRDPIKDYELYRDTCQELQRLMAEIQELKSRGIKDNASEIDERRIQSCVHFMTLKKLNRLAHIRLKKGRDQTHEAKQKVDAYHLQLQNLLYEVMHLQKEITKCLEFKSKHEEIELVSLEEFYKEAPPEISRPAVTLAEPHQQTLARLDWELEQRKRLAEKYKECLTSKEKILKEIEVKKEYLSSLQPRLNSIMQASLPVQEYLFMPFDQAHKQYETARHLPPPLYVLFVQASAYGQACDKKLMVAIEGSVEEAKALYKPPEDSQDDESDSDAEEEQTTKRRRPTLGVQLDDKRKEMLKRHPLSVTIDLKCKDDNVLHLTFYYLMNLNVMTVKAKVTTAVEMTTAVSAGDLLSPDSVLNCLYPGDHGRKTPNPANQFQFDKVGILTLSDYVTELGHPYVWVQKLGGLHFPKDQPQHAVAADNALSASHMELTVKLLRSRLQSRLALHKQFASLEHGVVPVSSECQHLFPTKIVSRLVKWTAITYEDYARNSSNDDNIRAMESEVNVNYKELWGPKPGYQLLTNQLQRLCMVLDVYLETEPHDPSVEGPKEFPQEKMCLRLVKGPMRLKPFKFNHPQGFFSHR</sequence>
<dbReference type="Pfam" id="PF09766">
    <property type="entry name" value="FmiP_Thoc5"/>
    <property type="match status" value="1"/>
</dbReference>
<dbReference type="EMBL" id="LSYS01006529">
    <property type="protein sequence ID" value="OPJ75208.1"/>
    <property type="molecule type" value="Genomic_DNA"/>
</dbReference>
<keyword evidence="8" id="KW-0539">Nucleus</keyword>
<evidence type="ECO:0000256" key="5">
    <source>
        <dbReference type="ARBA" id="ARBA00022946"/>
    </source>
</evidence>
<comment type="subcellular location">
    <subcellularLocation>
        <location evidence="2">Mitochondrion matrix</location>
    </subcellularLocation>
    <subcellularLocation>
        <location evidence="1">Nucleus</location>
    </subcellularLocation>
</comment>
<dbReference type="InterPro" id="IPR012577">
    <property type="entry name" value="NIPSNAP"/>
</dbReference>
<gene>
    <name evidence="11" type="primary">THOC5</name>
    <name evidence="11" type="ORF">AV530_014247</name>
</gene>
<feature type="region of interest" description="Disordered" evidence="9">
    <location>
        <begin position="302"/>
        <end position="340"/>
    </location>
</feature>
<evidence type="ECO:0000313" key="11">
    <source>
        <dbReference type="EMBL" id="OPJ75208.1"/>
    </source>
</evidence>
<dbReference type="Gene3D" id="3.30.70.100">
    <property type="match status" value="2"/>
</dbReference>
<feature type="compositionally biased region" description="Basic and acidic residues" evidence="9">
    <location>
        <begin position="331"/>
        <end position="340"/>
    </location>
</feature>
<dbReference type="GO" id="GO:0003729">
    <property type="term" value="F:mRNA binding"/>
    <property type="evidence" value="ECO:0007669"/>
    <property type="project" value="TreeGrafter"/>
</dbReference>
<feature type="domain" description="NIPSNAP" evidence="10">
    <location>
        <begin position="176"/>
        <end position="273"/>
    </location>
</feature>
<evidence type="ECO:0000256" key="6">
    <source>
        <dbReference type="ARBA" id="ARBA00023006"/>
    </source>
</evidence>
<keyword evidence="6" id="KW-0072">Autophagy</keyword>
<accession>A0A1V4JSN8</accession>
<evidence type="ECO:0000256" key="7">
    <source>
        <dbReference type="ARBA" id="ARBA00023128"/>
    </source>
</evidence>
<proteinExistence type="inferred from homology"/>
<organism evidence="11 12">
    <name type="scientific">Patagioenas fasciata monilis</name>
    <dbReference type="NCBI Taxonomy" id="372326"/>
    <lineage>
        <taxon>Eukaryota</taxon>
        <taxon>Metazoa</taxon>
        <taxon>Chordata</taxon>
        <taxon>Craniata</taxon>
        <taxon>Vertebrata</taxon>
        <taxon>Euteleostomi</taxon>
        <taxon>Archelosauria</taxon>
        <taxon>Archosauria</taxon>
        <taxon>Dinosauria</taxon>
        <taxon>Saurischia</taxon>
        <taxon>Theropoda</taxon>
        <taxon>Coelurosauria</taxon>
        <taxon>Aves</taxon>
        <taxon>Neognathae</taxon>
        <taxon>Neoaves</taxon>
        <taxon>Columbimorphae</taxon>
        <taxon>Columbiformes</taxon>
        <taxon>Columbidae</taxon>
        <taxon>Patagioenas</taxon>
    </lineage>
</organism>
<evidence type="ECO:0000259" key="10">
    <source>
        <dbReference type="Pfam" id="PF07978"/>
    </source>
</evidence>
<dbReference type="PANTHER" id="PTHR13375:SF3">
    <property type="entry name" value="THO COMPLEX SUBUNIT 5 HOMOLOG"/>
    <property type="match status" value="1"/>
</dbReference>
<evidence type="ECO:0000256" key="4">
    <source>
        <dbReference type="ARBA" id="ARBA00008044"/>
    </source>
</evidence>
<dbReference type="OrthoDB" id="20582at2759"/>
<comment type="caution">
    <text evidence="11">The sequence shown here is derived from an EMBL/GenBank/DDBJ whole genome shotgun (WGS) entry which is preliminary data.</text>
</comment>
<dbReference type="InterPro" id="IPR011008">
    <property type="entry name" value="Dimeric_a/b-barrel"/>
</dbReference>
<dbReference type="FunFam" id="3.30.70.100:FF:000003">
    <property type="entry name" value="Protein NipSnap homolog 2"/>
    <property type="match status" value="1"/>
</dbReference>
<comment type="similarity">
    <text evidence="3">Belongs to the NipSnap family.</text>
</comment>
<evidence type="ECO:0000256" key="8">
    <source>
        <dbReference type="ARBA" id="ARBA00023242"/>
    </source>
</evidence>